<name>X0SN25_9ZZZZ</name>
<protein>
    <submittedName>
        <fullName evidence="1">Uncharacterized protein</fullName>
    </submittedName>
</protein>
<gene>
    <name evidence="1" type="ORF">S01H1_11173</name>
</gene>
<comment type="caution">
    <text evidence="1">The sequence shown here is derived from an EMBL/GenBank/DDBJ whole genome shotgun (WGS) entry which is preliminary data.</text>
</comment>
<feature type="non-terminal residue" evidence="1">
    <location>
        <position position="77"/>
    </location>
</feature>
<evidence type="ECO:0000313" key="1">
    <source>
        <dbReference type="EMBL" id="GAF77287.1"/>
    </source>
</evidence>
<sequence>MSDYINKTYSLRSTVVDRLEEYCGRARNKSAFVDQSIKEKLDKVEKVGHFATLREREKVMRNGDKEVLDALIEENYE</sequence>
<organism evidence="1">
    <name type="scientific">marine sediment metagenome</name>
    <dbReference type="NCBI Taxonomy" id="412755"/>
    <lineage>
        <taxon>unclassified sequences</taxon>
        <taxon>metagenomes</taxon>
        <taxon>ecological metagenomes</taxon>
    </lineage>
</organism>
<accession>X0SN25</accession>
<dbReference type="AlphaFoldDB" id="X0SN25"/>
<dbReference type="EMBL" id="BARS01005694">
    <property type="protein sequence ID" value="GAF77287.1"/>
    <property type="molecule type" value="Genomic_DNA"/>
</dbReference>
<proteinExistence type="predicted"/>
<reference evidence="1" key="1">
    <citation type="journal article" date="2014" name="Front. Microbiol.">
        <title>High frequency of phylogenetically diverse reductive dehalogenase-homologous genes in deep subseafloor sedimentary metagenomes.</title>
        <authorList>
            <person name="Kawai M."/>
            <person name="Futagami T."/>
            <person name="Toyoda A."/>
            <person name="Takaki Y."/>
            <person name="Nishi S."/>
            <person name="Hori S."/>
            <person name="Arai W."/>
            <person name="Tsubouchi T."/>
            <person name="Morono Y."/>
            <person name="Uchiyama I."/>
            <person name="Ito T."/>
            <person name="Fujiyama A."/>
            <person name="Inagaki F."/>
            <person name="Takami H."/>
        </authorList>
    </citation>
    <scope>NUCLEOTIDE SEQUENCE</scope>
    <source>
        <strain evidence="1">Expedition CK06-06</strain>
    </source>
</reference>